<dbReference type="Proteomes" id="UP000012128">
    <property type="component" value="Unassembled WGS sequence"/>
</dbReference>
<keyword evidence="1" id="KW-0812">Transmembrane</keyword>
<organism evidence="2 3">
    <name type="scientific">Leptospira interrogans str. 2006001854</name>
    <dbReference type="NCBI Taxonomy" id="1001590"/>
    <lineage>
        <taxon>Bacteria</taxon>
        <taxon>Pseudomonadati</taxon>
        <taxon>Spirochaetota</taxon>
        <taxon>Spirochaetia</taxon>
        <taxon>Leptospirales</taxon>
        <taxon>Leptospiraceae</taxon>
        <taxon>Leptospira</taxon>
    </lineage>
</organism>
<gene>
    <name evidence="2" type="ORF">LEP1GSC037_0379</name>
</gene>
<feature type="transmembrane region" description="Helical" evidence="1">
    <location>
        <begin position="195"/>
        <end position="213"/>
    </location>
</feature>
<evidence type="ECO:0000313" key="3">
    <source>
        <dbReference type="Proteomes" id="UP000012128"/>
    </source>
</evidence>
<comment type="caution">
    <text evidence="2">The sequence shown here is derived from an EMBL/GenBank/DDBJ whole genome shotgun (WGS) entry which is preliminary data.</text>
</comment>
<evidence type="ECO:0000256" key="1">
    <source>
        <dbReference type="SAM" id="Phobius"/>
    </source>
</evidence>
<evidence type="ECO:0000313" key="2">
    <source>
        <dbReference type="EMBL" id="EMM83865.1"/>
    </source>
</evidence>
<accession>M6GGI5</accession>
<dbReference type="EMBL" id="AFLW02000037">
    <property type="protein sequence ID" value="EMM83865.1"/>
    <property type="molecule type" value="Genomic_DNA"/>
</dbReference>
<feature type="transmembrane region" description="Helical" evidence="1">
    <location>
        <begin position="158"/>
        <end position="183"/>
    </location>
</feature>
<keyword evidence="1" id="KW-1133">Transmembrane helix</keyword>
<sequence>MFYLTLDYSFQKNLSLSKLSFFELEKAESDDFGKSLNEFSQCAFELIPRNRGDFSLNDAPLIVMLVEDSIDHSRYIFTIGLQNLESKMVFIRRTKIILNVENNVEYKNEGCYQNKNGYQKYVQLIRAEKARKRNLPLLDVLKEYREIENTHSGKTPDLYLRLIFMSFSFLGGIGTMLILLMLLNRTRNFSKKKKLIIGILYGTFCLIVSAWLLF</sequence>
<proteinExistence type="predicted"/>
<dbReference type="AlphaFoldDB" id="M6GGI5"/>
<name>M6GGI5_LEPIR</name>
<reference evidence="2 3" key="1">
    <citation type="submission" date="2013-01" db="EMBL/GenBank/DDBJ databases">
        <authorList>
            <person name="Harkins D.M."/>
            <person name="Durkin A.S."/>
            <person name="Brinkac L.M."/>
            <person name="Haft D.H."/>
            <person name="Selengut J.D."/>
            <person name="Sanka R."/>
            <person name="DePew J."/>
            <person name="Purushe J."/>
            <person name="Hospenthal D.R."/>
            <person name="Murray C.K."/>
            <person name="Pimentel G."/>
            <person name="Wasfy M."/>
            <person name="Parker T."/>
            <person name="Miller R.S."/>
            <person name="Vinetz J.M."/>
            <person name="Sutton G.G."/>
            <person name="Nierman W.C."/>
            <person name="Fouts D.E."/>
        </authorList>
    </citation>
    <scope>NUCLEOTIDE SEQUENCE [LARGE SCALE GENOMIC DNA]</scope>
    <source>
        <strain evidence="2 3">2006001854</strain>
    </source>
</reference>
<keyword evidence="1" id="KW-0472">Membrane</keyword>
<protein>
    <submittedName>
        <fullName evidence="2">Uncharacterized protein</fullName>
    </submittedName>
</protein>